<dbReference type="InterPro" id="IPR001841">
    <property type="entry name" value="Znf_RING"/>
</dbReference>
<protein>
    <recommendedName>
        <fullName evidence="5">RING-type domain-containing protein</fullName>
    </recommendedName>
</protein>
<dbReference type="GO" id="GO:0009705">
    <property type="term" value="C:plant-type vacuole membrane"/>
    <property type="evidence" value="ECO:0007669"/>
    <property type="project" value="TreeGrafter"/>
</dbReference>
<dbReference type="SMART" id="SM00184">
    <property type="entry name" value="RING"/>
    <property type="match status" value="1"/>
</dbReference>
<comment type="caution">
    <text evidence="6">The sequence shown here is derived from an EMBL/GenBank/DDBJ whole genome shotgun (WGS) entry which is preliminary data.</text>
</comment>
<keyword evidence="1" id="KW-0479">Metal-binding</keyword>
<feature type="domain" description="RING-type" evidence="5">
    <location>
        <begin position="165"/>
        <end position="204"/>
    </location>
</feature>
<evidence type="ECO:0000259" key="5">
    <source>
        <dbReference type="PROSITE" id="PS50089"/>
    </source>
</evidence>
<dbReference type="GO" id="GO:0005768">
    <property type="term" value="C:endosome"/>
    <property type="evidence" value="ECO:0007669"/>
    <property type="project" value="TreeGrafter"/>
</dbReference>
<dbReference type="PANTHER" id="PTHR46858">
    <property type="entry name" value="OS05G0521000 PROTEIN"/>
    <property type="match status" value="1"/>
</dbReference>
<keyword evidence="2 4" id="KW-0863">Zinc-finger</keyword>
<dbReference type="EMBL" id="JADFTS010000007">
    <property type="protein sequence ID" value="KAF9599104.1"/>
    <property type="molecule type" value="Genomic_DNA"/>
</dbReference>
<dbReference type="GO" id="GO:0061630">
    <property type="term" value="F:ubiquitin protein ligase activity"/>
    <property type="evidence" value="ECO:0007669"/>
    <property type="project" value="TreeGrafter"/>
</dbReference>
<reference evidence="6 7" key="1">
    <citation type="submission" date="2020-10" db="EMBL/GenBank/DDBJ databases">
        <title>The Coptis chinensis genome and diversification of protoberbering-type alkaloids.</title>
        <authorList>
            <person name="Wang B."/>
            <person name="Shu S."/>
            <person name="Song C."/>
            <person name="Liu Y."/>
        </authorList>
    </citation>
    <scope>NUCLEOTIDE SEQUENCE [LARGE SCALE GENOMIC DNA]</scope>
    <source>
        <strain evidence="6">HL-2020</strain>
        <tissue evidence="6">Leaf</tissue>
    </source>
</reference>
<dbReference type="Pfam" id="PF13920">
    <property type="entry name" value="zf-C3HC4_3"/>
    <property type="match status" value="1"/>
</dbReference>
<dbReference type="PROSITE" id="PS50089">
    <property type="entry name" value="ZF_RING_2"/>
    <property type="match status" value="1"/>
</dbReference>
<evidence type="ECO:0000313" key="7">
    <source>
        <dbReference type="Proteomes" id="UP000631114"/>
    </source>
</evidence>
<dbReference type="OrthoDB" id="3045089at2759"/>
<dbReference type="AlphaFoldDB" id="A0A835HIS8"/>
<keyword evidence="7" id="KW-1185">Reference proteome</keyword>
<dbReference type="PANTHER" id="PTHR46858:SF5">
    <property type="entry name" value="E3 UBIQUITIN-PROTEIN LIGASE APD1-RELATED"/>
    <property type="match status" value="1"/>
</dbReference>
<evidence type="ECO:0000313" key="6">
    <source>
        <dbReference type="EMBL" id="KAF9599104.1"/>
    </source>
</evidence>
<name>A0A835HIS8_9MAGN</name>
<sequence>MVQLNLRIRALLYNTSEAYCKCSLAHGVCDFKLFFLEESTAVLTSPGSEKSRISDDWYVKLSYEPRWLSYVAGSGTITILILLASKLCTKYQPTNQDRAGSQAGEAGSERTPLLAHKDDDVSSWGSSYESVPHDDQEDVQALLAVESPETKSLKDGDNNHPRRLCVICFDAQRDCFFLPCGHCAACFTCGTRIVDEAGTCPICRRKTKKVKKIFTV</sequence>
<gene>
    <name evidence="6" type="ORF">IFM89_035383</name>
</gene>
<dbReference type="Pfam" id="PF16041">
    <property type="entry name" value="APD1-4_M"/>
    <property type="match status" value="1"/>
</dbReference>
<keyword evidence="3" id="KW-0862">Zinc</keyword>
<dbReference type="Gene3D" id="3.30.40.10">
    <property type="entry name" value="Zinc/RING finger domain, C3HC4 (zinc finger)"/>
    <property type="match status" value="1"/>
</dbReference>
<proteinExistence type="predicted"/>
<dbReference type="InterPro" id="IPR013083">
    <property type="entry name" value="Znf_RING/FYVE/PHD"/>
</dbReference>
<dbReference type="GO" id="GO:0016567">
    <property type="term" value="P:protein ubiquitination"/>
    <property type="evidence" value="ECO:0007669"/>
    <property type="project" value="TreeGrafter"/>
</dbReference>
<dbReference type="GO" id="GO:0008270">
    <property type="term" value="F:zinc ion binding"/>
    <property type="evidence" value="ECO:0007669"/>
    <property type="project" value="UniProtKB-KW"/>
</dbReference>
<evidence type="ECO:0000256" key="3">
    <source>
        <dbReference type="ARBA" id="ARBA00022833"/>
    </source>
</evidence>
<evidence type="ECO:0000256" key="4">
    <source>
        <dbReference type="PROSITE-ProRule" id="PRU00175"/>
    </source>
</evidence>
<evidence type="ECO:0000256" key="1">
    <source>
        <dbReference type="ARBA" id="ARBA00022723"/>
    </source>
</evidence>
<evidence type="ECO:0000256" key="2">
    <source>
        <dbReference type="ARBA" id="ARBA00022771"/>
    </source>
</evidence>
<dbReference type="SUPFAM" id="SSF57850">
    <property type="entry name" value="RING/U-box"/>
    <property type="match status" value="1"/>
</dbReference>
<organism evidence="6 7">
    <name type="scientific">Coptis chinensis</name>
    <dbReference type="NCBI Taxonomy" id="261450"/>
    <lineage>
        <taxon>Eukaryota</taxon>
        <taxon>Viridiplantae</taxon>
        <taxon>Streptophyta</taxon>
        <taxon>Embryophyta</taxon>
        <taxon>Tracheophyta</taxon>
        <taxon>Spermatophyta</taxon>
        <taxon>Magnoliopsida</taxon>
        <taxon>Ranunculales</taxon>
        <taxon>Ranunculaceae</taxon>
        <taxon>Coptidoideae</taxon>
        <taxon>Coptis</taxon>
    </lineage>
</organism>
<dbReference type="Proteomes" id="UP000631114">
    <property type="component" value="Unassembled WGS sequence"/>
</dbReference>
<dbReference type="InterPro" id="IPR032010">
    <property type="entry name" value="APD1-4_M"/>
</dbReference>
<accession>A0A835HIS8</accession>